<dbReference type="AlphaFoldDB" id="A0A194XSB1"/>
<sequence>MVKENLDEVVTSWLDVTNDSEQCDAVDERLAKRRRLEKGVSWFVDDSLGIMFFTFGKRPNQKLFPVHTEVACRYSSVITFYIDRTGLTRYPLFTKSEDAARLLMKWLYSQKLEVLQLEDDWEKIQAHATPNAAKEEDAALVELWVLADKLDIGALQNQVIKAIDDVYKDFEYVFPETIAVVYKITSGPCELRKLFVRITANDFERDNFIKEEKSYPREFLRDLVLLGFGRLGDNQFIYQDPDAFYVYDTEVDGTEDSEGESGEECDDWSDGKENVVEVVPEMPSSTRKVVHGLGLLLNV</sequence>
<reference evidence="1 2" key="1">
    <citation type="submission" date="2015-10" db="EMBL/GenBank/DDBJ databases">
        <title>Full genome of DAOMC 229536 Phialocephala scopiformis, a fungal endophyte of spruce producing the potent anti-insectan compound rugulosin.</title>
        <authorList>
            <consortium name="DOE Joint Genome Institute"/>
            <person name="Walker A.K."/>
            <person name="Frasz S.L."/>
            <person name="Seifert K.A."/>
            <person name="Miller J.D."/>
            <person name="Mondo S.J."/>
            <person name="Labutti K."/>
            <person name="Lipzen A."/>
            <person name="Dockter R."/>
            <person name="Kennedy M."/>
            <person name="Grigoriev I.V."/>
            <person name="Spatafora J.W."/>
        </authorList>
    </citation>
    <scope>NUCLEOTIDE SEQUENCE [LARGE SCALE GENOMIC DNA]</scope>
    <source>
        <strain evidence="1 2">CBS 120377</strain>
    </source>
</reference>
<keyword evidence="2" id="KW-1185">Reference proteome</keyword>
<name>A0A194XSB1_MOLSC</name>
<organism evidence="1 2">
    <name type="scientific">Mollisia scopiformis</name>
    <name type="common">Conifer needle endophyte fungus</name>
    <name type="synonym">Phialocephala scopiformis</name>
    <dbReference type="NCBI Taxonomy" id="149040"/>
    <lineage>
        <taxon>Eukaryota</taxon>
        <taxon>Fungi</taxon>
        <taxon>Dikarya</taxon>
        <taxon>Ascomycota</taxon>
        <taxon>Pezizomycotina</taxon>
        <taxon>Leotiomycetes</taxon>
        <taxon>Helotiales</taxon>
        <taxon>Mollisiaceae</taxon>
        <taxon>Mollisia</taxon>
    </lineage>
</organism>
<evidence type="ECO:0000313" key="2">
    <source>
        <dbReference type="Proteomes" id="UP000070700"/>
    </source>
</evidence>
<evidence type="ECO:0008006" key="3">
    <source>
        <dbReference type="Google" id="ProtNLM"/>
    </source>
</evidence>
<gene>
    <name evidence="1" type="ORF">LY89DRAFT_664420</name>
</gene>
<dbReference type="InParanoid" id="A0A194XSB1"/>
<dbReference type="OrthoDB" id="194443at2759"/>
<dbReference type="RefSeq" id="XP_018076972.1">
    <property type="nucleotide sequence ID" value="XM_018212768.1"/>
</dbReference>
<dbReference type="GeneID" id="28822494"/>
<dbReference type="KEGG" id="psco:LY89DRAFT_664420"/>
<protein>
    <recommendedName>
        <fullName evidence="3">BTB domain-containing protein</fullName>
    </recommendedName>
</protein>
<dbReference type="EMBL" id="KQ947406">
    <property type="protein sequence ID" value="KUJ22617.1"/>
    <property type="molecule type" value="Genomic_DNA"/>
</dbReference>
<accession>A0A194XSB1</accession>
<proteinExistence type="predicted"/>
<dbReference type="Proteomes" id="UP000070700">
    <property type="component" value="Unassembled WGS sequence"/>
</dbReference>
<evidence type="ECO:0000313" key="1">
    <source>
        <dbReference type="EMBL" id="KUJ22617.1"/>
    </source>
</evidence>